<organism evidence="3 4">
    <name type="scientific">Petropleomorpha daqingensis</name>
    <dbReference type="NCBI Taxonomy" id="2026353"/>
    <lineage>
        <taxon>Bacteria</taxon>
        <taxon>Bacillati</taxon>
        <taxon>Actinomycetota</taxon>
        <taxon>Actinomycetes</taxon>
        <taxon>Geodermatophilales</taxon>
        <taxon>Geodermatophilaceae</taxon>
        <taxon>Petropleomorpha</taxon>
    </lineage>
</organism>
<reference evidence="3 4" key="1">
    <citation type="submission" date="2020-07" db="EMBL/GenBank/DDBJ databases">
        <title>Sequencing the genomes of 1000 actinobacteria strains.</title>
        <authorList>
            <person name="Klenk H.-P."/>
        </authorList>
    </citation>
    <scope>NUCLEOTIDE SEQUENCE [LARGE SCALE GENOMIC DNA]</scope>
    <source>
        <strain evidence="3 4">DSM 104001</strain>
    </source>
</reference>
<keyword evidence="4" id="KW-1185">Reference proteome</keyword>
<feature type="transmembrane region" description="Helical" evidence="2">
    <location>
        <begin position="148"/>
        <end position="169"/>
    </location>
</feature>
<proteinExistence type="predicted"/>
<protein>
    <recommendedName>
        <fullName evidence="5">Integral membrane protein</fullName>
    </recommendedName>
</protein>
<gene>
    <name evidence="3" type="ORF">GGQ55_003651</name>
</gene>
<feature type="transmembrane region" description="Helical" evidence="2">
    <location>
        <begin position="209"/>
        <end position="229"/>
    </location>
</feature>
<feature type="region of interest" description="Disordered" evidence="1">
    <location>
        <begin position="1"/>
        <end position="20"/>
    </location>
</feature>
<dbReference type="AlphaFoldDB" id="A0A853CN09"/>
<keyword evidence="2" id="KW-1133">Transmembrane helix</keyword>
<feature type="transmembrane region" description="Helical" evidence="2">
    <location>
        <begin position="235"/>
        <end position="256"/>
    </location>
</feature>
<dbReference type="EMBL" id="JACBZT010000001">
    <property type="protein sequence ID" value="NYJ07373.1"/>
    <property type="molecule type" value="Genomic_DNA"/>
</dbReference>
<dbReference type="RefSeq" id="WP_246323836.1">
    <property type="nucleotide sequence ID" value="NZ_JACBZT010000001.1"/>
</dbReference>
<evidence type="ECO:0008006" key="5">
    <source>
        <dbReference type="Google" id="ProtNLM"/>
    </source>
</evidence>
<dbReference type="Proteomes" id="UP000541969">
    <property type="component" value="Unassembled WGS sequence"/>
</dbReference>
<evidence type="ECO:0000256" key="2">
    <source>
        <dbReference type="SAM" id="Phobius"/>
    </source>
</evidence>
<keyword evidence="2" id="KW-0812">Transmembrane</keyword>
<feature type="transmembrane region" description="Helical" evidence="2">
    <location>
        <begin position="297"/>
        <end position="316"/>
    </location>
</feature>
<accession>A0A853CN09</accession>
<keyword evidence="2" id="KW-0472">Membrane</keyword>
<comment type="caution">
    <text evidence="3">The sequence shown here is derived from an EMBL/GenBank/DDBJ whole genome shotgun (WGS) entry which is preliminary data.</text>
</comment>
<evidence type="ECO:0000313" key="4">
    <source>
        <dbReference type="Proteomes" id="UP000541969"/>
    </source>
</evidence>
<name>A0A853CN09_9ACTN</name>
<sequence length="326" mass="36787">MTATAPRPTKQPGSENGRGRRWPVAAAVSAVAAVGLLARRLRNGGTTEAPPGPPPLKVPRRGTVRRPIWSAATARATIAARHLRTDAWWVQPLITVVVLLLFVAYSTFRAFQNAYYFSEPYISPFYSPCITTQCEGDTFPKLFTGPSWISPAIYILIVPLGFRLTCYYYRKAYYRSFWLSPPACAVGEPHGKYSGETRFPLVFQNVHRYFFYLGLVFNVILTYDAVVAFRDETGAWGHMGLGTLILLVNAALLWLYSLSCHSCRHIFGGRLNHFSRHPVRYRLWTAVSKLNVRHMQLAWISLVGVALTDLYIYLLAADVITDVRFF</sequence>
<evidence type="ECO:0000313" key="3">
    <source>
        <dbReference type="EMBL" id="NYJ07373.1"/>
    </source>
</evidence>
<evidence type="ECO:0000256" key="1">
    <source>
        <dbReference type="SAM" id="MobiDB-lite"/>
    </source>
</evidence>
<feature type="transmembrane region" description="Helical" evidence="2">
    <location>
        <begin position="88"/>
        <end position="108"/>
    </location>
</feature>